<dbReference type="Gene3D" id="2.40.70.10">
    <property type="entry name" value="Acid Proteases"/>
    <property type="match status" value="1"/>
</dbReference>
<proteinExistence type="predicted"/>
<accession>A0AAD7EPK4</accession>
<feature type="compositionally biased region" description="Polar residues" evidence="1">
    <location>
        <begin position="314"/>
        <end position="323"/>
    </location>
</feature>
<feature type="compositionally biased region" description="Basic and acidic residues" evidence="1">
    <location>
        <begin position="531"/>
        <end position="540"/>
    </location>
</feature>
<comment type="caution">
    <text evidence="2">The sequence shown here is derived from an EMBL/GenBank/DDBJ whole genome shotgun (WGS) entry which is preliminary data.</text>
</comment>
<name>A0AAD7EPK4_9AGAR</name>
<feature type="region of interest" description="Disordered" evidence="1">
    <location>
        <begin position="291"/>
        <end position="328"/>
    </location>
</feature>
<evidence type="ECO:0000313" key="2">
    <source>
        <dbReference type="EMBL" id="KAJ7346287.1"/>
    </source>
</evidence>
<feature type="compositionally biased region" description="Basic and acidic residues" evidence="1">
    <location>
        <begin position="498"/>
        <end position="511"/>
    </location>
</feature>
<keyword evidence="3" id="KW-1185">Reference proteome</keyword>
<dbReference type="CDD" id="cd00303">
    <property type="entry name" value="retropepsin_like"/>
    <property type="match status" value="1"/>
</dbReference>
<feature type="region of interest" description="Disordered" evidence="1">
    <location>
        <begin position="487"/>
        <end position="540"/>
    </location>
</feature>
<gene>
    <name evidence="2" type="ORF">DFH08DRAFT_961731</name>
</gene>
<evidence type="ECO:0000256" key="1">
    <source>
        <dbReference type="SAM" id="MobiDB-lite"/>
    </source>
</evidence>
<dbReference type="SUPFAM" id="SSF50630">
    <property type="entry name" value="Acid proteases"/>
    <property type="match status" value="1"/>
</dbReference>
<dbReference type="AlphaFoldDB" id="A0AAD7EPK4"/>
<dbReference type="EMBL" id="JARIHO010000021">
    <property type="protein sequence ID" value="KAJ7346287.1"/>
    <property type="molecule type" value="Genomic_DNA"/>
</dbReference>
<evidence type="ECO:0008006" key="4">
    <source>
        <dbReference type="Google" id="ProtNLM"/>
    </source>
</evidence>
<organism evidence="2 3">
    <name type="scientific">Mycena albidolilacea</name>
    <dbReference type="NCBI Taxonomy" id="1033008"/>
    <lineage>
        <taxon>Eukaryota</taxon>
        <taxon>Fungi</taxon>
        <taxon>Dikarya</taxon>
        <taxon>Basidiomycota</taxon>
        <taxon>Agaricomycotina</taxon>
        <taxon>Agaricomycetes</taxon>
        <taxon>Agaricomycetidae</taxon>
        <taxon>Agaricales</taxon>
        <taxon>Marasmiineae</taxon>
        <taxon>Mycenaceae</taxon>
        <taxon>Mycena</taxon>
    </lineage>
</organism>
<dbReference type="Proteomes" id="UP001218218">
    <property type="component" value="Unassembled WGS sequence"/>
</dbReference>
<evidence type="ECO:0000313" key="3">
    <source>
        <dbReference type="Proteomes" id="UP001218218"/>
    </source>
</evidence>
<dbReference type="InterPro" id="IPR021109">
    <property type="entry name" value="Peptidase_aspartic_dom_sf"/>
</dbReference>
<protein>
    <recommendedName>
        <fullName evidence="4">CCHC-type domain-containing protein</fullName>
    </recommendedName>
</protein>
<sequence>MAGVNAQAPAGTGVASFKVPRPWESNVPKFTTEDKEDLQDFVEQVDDIIGLGQINDDDEKKRLLTSYLPAKKREIWRALTEYAAGTSYTDFKKAVLKAYPEMQEDLDGTLEELETLCAENRNIKRSEEGRLKRFGMRFRALVKKLSKAPAIILNKEACRRYLDALERGFAETLRMAINTRNLIKEDLLQAGGNAPPAVMPNTVDHRKEDPILLEELIKMAERLANKGSTEVTWGEDDGPEIKRSDRFPTVKIERRDARLEELGGELSGLRDALAVTQKQSKAAHEELLKAFQNSRSPAPAQGENEQRDSGIRNGPQTTYGTDRQFNRGYGGQVQRNGCYYCDGQDHYSKECLVKTAHINKGWLVVEDGQQKLSDGNYIPRGRGSAAVRVEEYWQKKSTVGQHLNETFYGGSAEDEFDVLRDEIRTVRVKLNQVAGGSPPMFQPTPAPVMQLQAQVNPYTNQAAPVPPVNMEELGRTVFNMMRASNSMQDQPLEGDEPENQRKENHERRQELPYRFVKPVGSGARTLPASESRAERRQLEDGRKSYELKAPIQRDGLKEDMLERIDNTEVTVKLKDLFGMSKDLRDGERLRLTRVRQPLKEELKEAANVVDVEQQEVADLARQDSQLMTGALEVGDLPEVQGVFVTTVRMEGIPEGSVIAQDPYLQYLEGLSDGEDPKQIYVARDSVPLRVTFPYVNSQGPVESVLDTGSQIVSMSLEQAQFCGLVWDPNINIFMQSANGQLEKSMGLARNVPFRWGELKIYLQVHVIRNPAYKVLLGRPFDVLTKSRTDHDDGNQLLTLTDPNTWDSLDSADL</sequence>
<reference evidence="2" key="1">
    <citation type="submission" date="2023-03" db="EMBL/GenBank/DDBJ databases">
        <title>Massive genome expansion in bonnet fungi (Mycena s.s.) driven by repeated elements and novel gene families across ecological guilds.</title>
        <authorList>
            <consortium name="Lawrence Berkeley National Laboratory"/>
            <person name="Harder C.B."/>
            <person name="Miyauchi S."/>
            <person name="Viragh M."/>
            <person name="Kuo A."/>
            <person name="Thoen E."/>
            <person name="Andreopoulos B."/>
            <person name="Lu D."/>
            <person name="Skrede I."/>
            <person name="Drula E."/>
            <person name="Henrissat B."/>
            <person name="Morin E."/>
            <person name="Kohler A."/>
            <person name="Barry K."/>
            <person name="LaButti K."/>
            <person name="Morin E."/>
            <person name="Salamov A."/>
            <person name="Lipzen A."/>
            <person name="Mereny Z."/>
            <person name="Hegedus B."/>
            <person name="Baldrian P."/>
            <person name="Stursova M."/>
            <person name="Weitz H."/>
            <person name="Taylor A."/>
            <person name="Grigoriev I.V."/>
            <person name="Nagy L.G."/>
            <person name="Martin F."/>
            <person name="Kauserud H."/>
        </authorList>
    </citation>
    <scope>NUCLEOTIDE SEQUENCE</scope>
    <source>
        <strain evidence="2">CBHHK002</strain>
    </source>
</reference>